<reference evidence="6 7" key="1">
    <citation type="submission" date="2019-07" db="EMBL/GenBank/DDBJ databases">
        <title>Whole genome shotgun sequence of Methylobacterium haplocladii NBRC 107714.</title>
        <authorList>
            <person name="Hosoyama A."/>
            <person name="Uohara A."/>
            <person name="Ohji S."/>
            <person name="Ichikawa N."/>
        </authorList>
    </citation>
    <scope>NUCLEOTIDE SEQUENCE [LARGE SCALE GENOMIC DNA]</scope>
    <source>
        <strain evidence="6 7">NBRC 107714</strain>
    </source>
</reference>
<keyword evidence="4" id="KW-0732">Signal</keyword>
<feature type="domain" description="Transglycosylase SLT" evidence="5">
    <location>
        <begin position="47"/>
        <end position="146"/>
    </location>
</feature>
<dbReference type="PANTHER" id="PTHR37423">
    <property type="entry name" value="SOLUBLE LYTIC MUREIN TRANSGLYCOSYLASE-RELATED"/>
    <property type="match status" value="1"/>
</dbReference>
<feature type="compositionally biased region" description="Low complexity" evidence="3">
    <location>
        <begin position="242"/>
        <end position="260"/>
    </location>
</feature>
<dbReference type="InterPro" id="IPR023346">
    <property type="entry name" value="Lysozyme-like_dom_sf"/>
</dbReference>
<comment type="caution">
    <text evidence="6">The sequence shown here is derived from an EMBL/GenBank/DDBJ whole genome shotgun (WGS) entry which is preliminary data.</text>
</comment>
<evidence type="ECO:0000313" key="6">
    <source>
        <dbReference type="EMBL" id="GEP01340.1"/>
    </source>
</evidence>
<comment type="similarity">
    <text evidence="1">Belongs to the transglycosylase Slt family.</text>
</comment>
<dbReference type="PANTHER" id="PTHR37423:SF2">
    <property type="entry name" value="MEMBRANE-BOUND LYTIC MUREIN TRANSGLYCOSYLASE C"/>
    <property type="match status" value="1"/>
</dbReference>
<dbReference type="Proteomes" id="UP000321258">
    <property type="component" value="Unassembled WGS sequence"/>
</dbReference>
<dbReference type="SUPFAM" id="SSF53955">
    <property type="entry name" value="Lysozyme-like"/>
    <property type="match status" value="1"/>
</dbReference>
<proteinExistence type="inferred from homology"/>
<feature type="chain" id="PRO_5022161151" description="Transglycosylase SLT domain-containing protein" evidence="4">
    <location>
        <begin position="36"/>
        <end position="311"/>
    </location>
</feature>
<dbReference type="EMBL" id="BJZT01000041">
    <property type="protein sequence ID" value="GEP01340.1"/>
    <property type="molecule type" value="Genomic_DNA"/>
</dbReference>
<protein>
    <recommendedName>
        <fullName evidence="5">Transglycosylase SLT domain-containing protein</fullName>
    </recommendedName>
</protein>
<evidence type="ECO:0000256" key="3">
    <source>
        <dbReference type="SAM" id="MobiDB-lite"/>
    </source>
</evidence>
<evidence type="ECO:0000256" key="4">
    <source>
        <dbReference type="SAM" id="SignalP"/>
    </source>
</evidence>
<organism evidence="6 7">
    <name type="scientific">Methylobacterium haplocladii</name>
    <dbReference type="NCBI Taxonomy" id="1176176"/>
    <lineage>
        <taxon>Bacteria</taxon>
        <taxon>Pseudomonadati</taxon>
        <taxon>Pseudomonadota</taxon>
        <taxon>Alphaproteobacteria</taxon>
        <taxon>Hyphomicrobiales</taxon>
        <taxon>Methylobacteriaceae</taxon>
        <taxon>Methylobacterium</taxon>
    </lineage>
</organism>
<accession>A0A512IUG0</accession>
<evidence type="ECO:0000256" key="1">
    <source>
        <dbReference type="ARBA" id="ARBA00007734"/>
    </source>
</evidence>
<feature type="region of interest" description="Disordered" evidence="3">
    <location>
        <begin position="217"/>
        <end position="260"/>
    </location>
</feature>
<sequence>MGPAGMQTRLVLAAKILAAEILVATVAAVPVPAFAQGNGPHDNIDALIEQQAKANKVPAAFVHKVVKRESNYNPRAKGGSALGLMQIKHATARGMGYTGDASGLYDPETNLKYGIAYLATAYRLAKGDIDQAYRYYNRGFYYAAKKLGIDGVITVPDDAPASGTVQTASSSNDFSKLFGLRSSQNAAPVQMASADPRAGIAGTGALAYAAPSGPVGPVEVPLPPRRPAALGGDTTSAPPETPAQVAASSSQPAASRAAPSQNAVVASADLVEVPLPPRRPALAALVRPVTIARRTTAPGEVLEATALPAAQ</sequence>
<dbReference type="InterPro" id="IPR008258">
    <property type="entry name" value="Transglycosylase_SLT_dom_1"/>
</dbReference>
<comment type="similarity">
    <text evidence="2">Belongs to the virb1 family.</text>
</comment>
<feature type="signal peptide" evidence="4">
    <location>
        <begin position="1"/>
        <end position="35"/>
    </location>
</feature>
<dbReference type="AlphaFoldDB" id="A0A512IUG0"/>
<keyword evidence="7" id="KW-1185">Reference proteome</keyword>
<evidence type="ECO:0000259" key="5">
    <source>
        <dbReference type="Pfam" id="PF01464"/>
    </source>
</evidence>
<evidence type="ECO:0000313" key="7">
    <source>
        <dbReference type="Proteomes" id="UP000321258"/>
    </source>
</evidence>
<evidence type="ECO:0000256" key="2">
    <source>
        <dbReference type="ARBA" id="ARBA00009387"/>
    </source>
</evidence>
<name>A0A512IUG0_9HYPH</name>
<gene>
    <name evidence="6" type="ORF">MHA02_37270</name>
</gene>
<dbReference type="Gene3D" id="1.10.530.10">
    <property type="match status" value="1"/>
</dbReference>
<dbReference type="Pfam" id="PF01464">
    <property type="entry name" value="SLT"/>
    <property type="match status" value="1"/>
</dbReference>